<organism evidence="1 2">
    <name type="scientific">Leptospira idonii</name>
    <dbReference type="NCBI Taxonomy" id="1193500"/>
    <lineage>
        <taxon>Bacteria</taxon>
        <taxon>Pseudomonadati</taxon>
        <taxon>Spirochaetota</taxon>
        <taxon>Spirochaetia</taxon>
        <taxon>Leptospirales</taxon>
        <taxon>Leptospiraceae</taxon>
        <taxon>Leptospira</taxon>
    </lineage>
</organism>
<dbReference type="RefSeq" id="WP_135758990.1">
    <property type="nucleotide sequence ID" value="NZ_RQHW01000008.1"/>
</dbReference>
<dbReference type="EMBL" id="RQHW01000008">
    <property type="protein sequence ID" value="TGN20775.1"/>
    <property type="molecule type" value="Genomic_DNA"/>
</dbReference>
<dbReference type="OrthoDB" id="334123at2"/>
<reference evidence="1" key="1">
    <citation type="journal article" date="2019" name="PLoS Negl. Trop. Dis.">
        <title>Revisiting the worldwide diversity of Leptospira species in the environment.</title>
        <authorList>
            <person name="Vincent A.T."/>
            <person name="Schiettekatte O."/>
            <person name="Bourhy P."/>
            <person name="Veyrier F.J."/>
            <person name="Picardeau M."/>
        </authorList>
    </citation>
    <scope>NUCLEOTIDE SEQUENCE [LARGE SCALE GENOMIC DNA]</scope>
    <source>
        <strain evidence="1">201300427</strain>
    </source>
</reference>
<sequence length="319" mass="35051">MIFIRNVAFLLTFLFLAVTGISAQGKVEGNALRIKGGLFYGGVKTDFEKRNQTSDIFSSAEVNQDWKNHRDLDLINGLGVDYFHSLNSGVLSNFFIGIQLNRYGRSYQWDSFYPFGIGKKEGDYSLNYTDINAGVTLAVAPGFRILPKYVIRSLSQQLDGQYFGLGNPSKYGSQTRTAGGLSGLLGVGFEYDISESITLFADLLVYGPFLFRSKGEYNNEKFEIGNGFATFSTANGGYTFSSQKISLGGSFVLMPGLRLNASLEQERLHLKAESPFALSVTTVGFNTLGTLGEYVSATSEDRIKISGIKMGVSYDLDFK</sequence>
<accession>A0A4R9M4K8</accession>
<evidence type="ECO:0000313" key="2">
    <source>
        <dbReference type="Proteomes" id="UP000298058"/>
    </source>
</evidence>
<dbReference type="Proteomes" id="UP000298058">
    <property type="component" value="Unassembled WGS sequence"/>
</dbReference>
<dbReference type="AlphaFoldDB" id="A0A4R9M4K8"/>
<keyword evidence="2" id="KW-1185">Reference proteome</keyword>
<name>A0A4R9M4K8_9LEPT</name>
<comment type="caution">
    <text evidence="1">The sequence shown here is derived from an EMBL/GenBank/DDBJ whole genome shotgun (WGS) entry which is preliminary data.</text>
</comment>
<proteinExistence type="predicted"/>
<evidence type="ECO:0000313" key="1">
    <source>
        <dbReference type="EMBL" id="TGN20775.1"/>
    </source>
</evidence>
<protein>
    <submittedName>
        <fullName evidence="1">Uncharacterized protein</fullName>
    </submittedName>
</protein>
<gene>
    <name evidence="1" type="ORF">EHS15_02650</name>
</gene>